<dbReference type="InParanoid" id="A0A0V0R9M2"/>
<comment type="caution">
    <text evidence="14">The sequence shown here is derived from an EMBL/GenBank/DDBJ whole genome shotgun (WGS) entry which is preliminary data.</text>
</comment>
<dbReference type="Gene3D" id="3.90.1150.10">
    <property type="entry name" value="Aspartate Aminotransferase, domain 1"/>
    <property type="match status" value="1"/>
</dbReference>
<dbReference type="EMBL" id="LDAU01000013">
    <property type="protein sequence ID" value="KRX10920.1"/>
    <property type="molecule type" value="Genomic_DNA"/>
</dbReference>
<evidence type="ECO:0000313" key="15">
    <source>
        <dbReference type="Proteomes" id="UP000054937"/>
    </source>
</evidence>
<feature type="domain" description="Aminotransferase class I/classII large" evidence="13">
    <location>
        <begin position="237"/>
        <end position="581"/>
    </location>
</feature>
<dbReference type="NCBIfam" id="TIGR01821">
    <property type="entry name" value="5aminolev_synth"/>
    <property type="match status" value="1"/>
</dbReference>
<dbReference type="UniPathway" id="UPA00251">
    <property type="reaction ID" value="UER00375"/>
</dbReference>
<protein>
    <recommendedName>
        <fullName evidence="4">5-aminolevulinate synthase</fullName>
        <ecNumber evidence="4">2.3.1.37</ecNumber>
    </recommendedName>
    <alternativeName>
        <fullName evidence="9">5-aminolevulinic acid synthase</fullName>
    </alternativeName>
    <alternativeName>
        <fullName evidence="10">Delta-ALA synthase</fullName>
    </alternativeName>
    <alternativeName>
        <fullName evidence="11">Delta-aminolevulinate synthase</fullName>
    </alternativeName>
</protein>
<dbReference type="InterPro" id="IPR015421">
    <property type="entry name" value="PyrdxlP-dep_Trfase_major"/>
</dbReference>
<dbReference type="FunCoup" id="A0A0V0R9M2">
    <property type="interactions" value="91"/>
</dbReference>
<reference evidence="14 15" key="1">
    <citation type="journal article" date="2015" name="Sci. Rep.">
        <title>Genome of the facultative scuticociliatosis pathogen Pseudocohnilembus persalinus provides insight into its virulence through horizontal gene transfer.</title>
        <authorList>
            <person name="Xiong J."/>
            <person name="Wang G."/>
            <person name="Cheng J."/>
            <person name="Tian M."/>
            <person name="Pan X."/>
            <person name="Warren A."/>
            <person name="Jiang C."/>
            <person name="Yuan D."/>
            <person name="Miao W."/>
        </authorList>
    </citation>
    <scope>NUCLEOTIDE SEQUENCE [LARGE SCALE GENOMIC DNA]</scope>
    <source>
        <strain evidence="14">36N120E</strain>
    </source>
</reference>
<dbReference type="SUPFAM" id="SSF53383">
    <property type="entry name" value="PLP-dependent transferases"/>
    <property type="match status" value="1"/>
</dbReference>
<evidence type="ECO:0000256" key="9">
    <source>
        <dbReference type="ARBA" id="ARBA00031691"/>
    </source>
</evidence>
<dbReference type="Gene3D" id="3.40.640.10">
    <property type="entry name" value="Type I PLP-dependent aspartate aminotransferase-like (Major domain)"/>
    <property type="match status" value="1"/>
</dbReference>
<dbReference type="InterPro" id="IPR050087">
    <property type="entry name" value="AON_synthase_class-II"/>
</dbReference>
<evidence type="ECO:0000256" key="11">
    <source>
        <dbReference type="ARBA" id="ARBA00032773"/>
    </source>
</evidence>
<dbReference type="InterPro" id="IPR004839">
    <property type="entry name" value="Aminotransferase_I/II_large"/>
</dbReference>
<evidence type="ECO:0000256" key="8">
    <source>
        <dbReference type="ARBA" id="ARBA00023315"/>
    </source>
</evidence>
<dbReference type="InterPro" id="IPR001917">
    <property type="entry name" value="Aminotrans_II_pyridoxalP_BS"/>
</dbReference>
<evidence type="ECO:0000256" key="4">
    <source>
        <dbReference type="ARBA" id="ARBA00013257"/>
    </source>
</evidence>
<keyword evidence="6" id="KW-0663">Pyridoxal phosphate</keyword>
<comment type="similarity">
    <text evidence="3">Belongs to the class-II pyridoxal-phosphate-dependent aminotransferase family.</text>
</comment>
<comment type="pathway">
    <text evidence="2">Porphyrin-containing compound metabolism; protoporphyrin-IX biosynthesis; 5-aminolevulinate from glycine: step 1/1.</text>
</comment>
<keyword evidence="5 14" id="KW-0808">Transferase</keyword>
<dbReference type="PROSITE" id="PS00599">
    <property type="entry name" value="AA_TRANSFER_CLASS_2"/>
    <property type="match status" value="1"/>
</dbReference>
<dbReference type="GO" id="GO:0003870">
    <property type="term" value="F:5-aminolevulinate synthase activity"/>
    <property type="evidence" value="ECO:0007669"/>
    <property type="project" value="UniProtKB-EC"/>
</dbReference>
<dbReference type="InterPro" id="IPR015424">
    <property type="entry name" value="PyrdxlP-dep_Trfase"/>
</dbReference>
<evidence type="ECO:0000256" key="10">
    <source>
        <dbReference type="ARBA" id="ARBA00031945"/>
    </source>
</evidence>
<dbReference type="GO" id="GO:0005739">
    <property type="term" value="C:mitochondrion"/>
    <property type="evidence" value="ECO:0007669"/>
    <property type="project" value="TreeGrafter"/>
</dbReference>
<dbReference type="GO" id="GO:0030170">
    <property type="term" value="F:pyridoxal phosphate binding"/>
    <property type="evidence" value="ECO:0007669"/>
    <property type="project" value="InterPro"/>
</dbReference>
<gene>
    <name evidence="14" type="ORF">PPERSA_12044</name>
</gene>
<dbReference type="AlphaFoldDB" id="A0A0V0R9M2"/>
<organism evidence="14 15">
    <name type="scientific">Pseudocohnilembus persalinus</name>
    <name type="common">Ciliate</name>
    <dbReference type="NCBI Taxonomy" id="266149"/>
    <lineage>
        <taxon>Eukaryota</taxon>
        <taxon>Sar</taxon>
        <taxon>Alveolata</taxon>
        <taxon>Ciliophora</taxon>
        <taxon>Intramacronucleata</taxon>
        <taxon>Oligohymenophorea</taxon>
        <taxon>Scuticociliatia</taxon>
        <taxon>Philasterida</taxon>
        <taxon>Pseudocohnilembidae</taxon>
        <taxon>Pseudocohnilembus</taxon>
    </lineage>
</organism>
<evidence type="ECO:0000256" key="7">
    <source>
        <dbReference type="ARBA" id="ARBA00023133"/>
    </source>
</evidence>
<dbReference type="GO" id="GO:0006782">
    <property type="term" value="P:protoporphyrinogen IX biosynthetic process"/>
    <property type="evidence" value="ECO:0007669"/>
    <property type="project" value="UniProtKB-UniPathway"/>
</dbReference>
<dbReference type="OrthoDB" id="10263824at2759"/>
<evidence type="ECO:0000256" key="2">
    <source>
        <dbReference type="ARBA" id="ARBA00005029"/>
    </source>
</evidence>
<evidence type="ECO:0000256" key="3">
    <source>
        <dbReference type="ARBA" id="ARBA00008392"/>
    </source>
</evidence>
<comment type="cofactor">
    <cofactor evidence="1">
        <name>pyridoxal 5'-phosphate</name>
        <dbReference type="ChEBI" id="CHEBI:597326"/>
    </cofactor>
</comment>
<dbReference type="EC" id="2.3.1.37" evidence="4"/>
<dbReference type="InterPro" id="IPR015422">
    <property type="entry name" value="PyrdxlP-dep_Trfase_small"/>
</dbReference>
<keyword evidence="7" id="KW-0350">Heme biosynthesis</keyword>
<evidence type="ECO:0000256" key="12">
    <source>
        <dbReference type="ARBA" id="ARBA00047654"/>
    </source>
</evidence>
<dbReference type="InterPro" id="IPR010961">
    <property type="entry name" value="4pyrrol_synth_NH2levulA_synth"/>
</dbReference>
<dbReference type="PANTHER" id="PTHR13693">
    <property type="entry name" value="CLASS II AMINOTRANSFERASE/8-AMINO-7-OXONONANOATE SYNTHASE"/>
    <property type="match status" value="1"/>
</dbReference>
<sequence length="663" mass="74698">MKAKQLVKGKKTCPFLMNNFQVDITKSQISRDFIKKFGTACPYLQAKKIEKQTIKAKEALQFAYNQNVSSLNQSISKFKKQHCDPENCQNQPCQNVCQKLKFEFENSSNNNINNENNNQENINNEEKLHDALENFHKAFQIDANFEGKKLSTIADGSQPLKCPYAQILMNQQENEVDSRKMENEQKQQKQDIYASKFSDAIQNLKTENRYRVFNHIQRIVGKYPKATMEDRDGLVKEITVWCSNDYLGMGQIKEVQDAMIQSIRTQGIGAGGTRNIGGSSTQHLLLERDLANFHSKEASVVCSSGFVANQSALNALKKVMPDIVYLSDEKNHASIIEGISNSRAQKKIWKHNDLLDLEEKLASLPFETPKCVIFESVYSMSGTIAPINEICDLAKKYNAMTFIDEVHAIGLYGARGAGVAQQMGIEHKLDFISGTLAKGIGCFGGYVVGKKEAIDCIRSYAPNFIFTTSIPPSVAAACRKSIQLIQEQQELRDKLHDCAHKLKQKFFNLGIRMEPSQSHIVPIFIGSAEKAKQISDLLLLKHGHYIQPINFPTVPRGEELLRISPTPNHTEEMIEELAASILQVFQEVGQPLADFQNRESVFVQRGAKFQAVEQLLRPFDSSDKEAIFNQFQGKSYLGEGIQEVQEVQEIQNVQEILVEKSLA</sequence>
<comment type="catalytic activity">
    <reaction evidence="12">
        <text>succinyl-CoA + glycine + H(+) = 5-aminolevulinate + CO2 + CoA</text>
        <dbReference type="Rhea" id="RHEA:12921"/>
        <dbReference type="ChEBI" id="CHEBI:15378"/>
        <dbReference type="ChEBI" id="CHEBI:16526"/>
        <dbReference type="ChEBI" id="CHEBI:57287"/>
        <dbReference type="ChEBI" id="CHEBI:57292"/>
        <dbReference type="ChEBI" id="CHEBI:57305"/>
        <dbReference type="ChEBI" id="CHEBI:356416"/>
        <dbReference type="EC" id="2.3.1.37"/>
    </reaction>
</comment>
<dbReference type="Pfam" id="PF00155">
    <property type="entry name" value="Aminotran_1_2"/>
    <property type="match status" value="1"/>
</dbReference>
<proteinExistence type="inferred from homology"/>
<dbReference type="PANTHER" id="PTHR13693:SF102">
    <property type="entry name" value="2-AMINO-3-KETOBUTYRATE COENZYME A LIGASE, MITOCHONDRIAL"/>
    <property type="match status" value="1"/>
</dbReference>
<evidence type="ECO:0000256" key="5">
    <source>
        <dbReference type="ARBA" id="ARBA00022679"/>
    </source>
</evidence>
<evidence type="ECO:0000256" key="1">
    <source>
        <dbReference type="ARBA" id="ARBA00001933"/>
    </source>
</evidence>
<keyword evidence="15" id="KW-1185">Reference proteome</keyword>
<name>A0A0V0R9M2_PSEPJ</name>
<evidence type="ECO:0000259" key="13">
    <source>
        <dbReference type="Pfam" id="PF00155"/>
    </source>
</evidence>
<evidence type="ECO:0000313" key="14">
    <source>
        <dbReference type="EMBL" id="KRX10920.1"/>
    </source>
</evidence>
<dbReference type="FunFam" id="3.40.640.10:FF:000006">
    <property type="entry name" value="5-aminolevulinate synthase, mitochondrial"/>
    <property type="match status" value="1"/>
</dbReference>
<accession>A0A0V0R9M2</accession>
<keyword evidence="8" id="KW-0012">Acyltransferase</keyword>
<dbReference type="Proteomes" id="UP000054937">
    <property type="component" value="Unassembled WGS sequence"/>
</dbReference>
<dbReference type="CDD" id="cd06454">
    <property type="entry name" value="KBL_like"/>
    <property type="match status" value="1"/>
</dbReference>
<evidence type="ECO:0000256" key="6">
    <source>
        <dbReference type="ARBA" id="ARBA00022898"/>
    </source>
</evidence>